<gene>
    <name evidence="2" type="ORF">ABID21_004138</name>
</gene>
<dbReference type="Proteomes" id="UP001549031">
    <property type="component" value="Unassembled WGS sequence"/>
</dbReference>
<protein>
    <recommendedName>
        <fullName evidence="1">Uncharacterized protein YfbK C-terminal domain-containing protein</fullName>
    </recommendedName>
</protein>
<accession>A0ABV2HBS2</accession>
<dbReference type="Pfam" id="PF12034">
    <property type="entry name" value="YfbK_C"/>
    <property type="match status" value="1"/>
</dbReference>
<dbReference type="InterPro" id="IPR021908">
    <property type="entry name" value="YfbK_C"/>
</dbReference>
<organism evidence="2 3">
    <name type="scientific">Pseudorhizobium tarimense</name>
    <dbReference type="NCBI Taxonomy" id="1079109"/>
    <lineage>
        <taxon>Bacteria</taxon>
        <taxon>Pseudomonadati</taxon>
        <taxon>Pseudomonadota</taxon>
        <taxon>Alphaproteobacteria</taxon>
        <taxon>Hyphomicrobiales</taxon>
        <taxon>Rhizobiaceae</taxon>
        <taxon>Rhizobium/Agrobacterium group</taxon>
        <taxon>Pseudorhizobium</taxon>
    </lineage>
</organism>
<evidence type="ECO:0000313" key="3">
    <source>
        <dbReference type="Proteomes" id="UP001549031"/>
    </source>
</evidence>
<keyword evidence="3" id="KW-1185">Reference proteome</keyword>
<feature type="domain" description="Uncharacterized protein YfbK C-terminal" evidence="1">
    <location>
        <begin position="2"/>
        <end position="93"/>
    </location>
</feature>
<evidence type="ECO:0000313" key="2">
    <source>
        <dbReference type="EMBL" id="MET3588005.1"/>
    </source>
</evidence>
<reference evidence="2 3" key="1">
    <citation type="submission" date="2024-06" db="EMBL/GenBank/DDBJ databases">
        <title>Genomic Encyclopedia of Type Strains, Phase IV (KMG-IV): sequencing the most valuable type-strain genomes for metagenomic binning, comparative biology and taxonomic classification.</title>
        <authorList>
            <person name="Goeker M."/>
        </authorList>
    </citation>
    <scope>NUCLEOTIDE SEQUENCE [LARGE SCALE GENOMIC DNA]</scope>
    <source>
        <strain evidence="2 3">DSM 105042</strain>
    </source>
</reference>
<name>A0ABV2HBS2_9HYPH</name>
<dbReference type="EMBL" id="JBEPLJ010000018">
    <property type="protein sequence ID" value="MET3588005.1"/>
    <property type="molecule type" value="Genomic_DNA"/>
</dbReference>
<proteinExistence type="predicted"/>
<sequence length="141" mass="15399">MAAFYEVTPKGNQAVLNDPVGYHSARSAAPSASPSGKLAFINIRYKQRDAGTSKFITTPVTKANATSDFSAATQEVRFAKAVAAFGQKLRGTATPPTAFPMTAFPMTHPGHRLQCPGDRTLRIPRRLRNVGQRRPQVVFRR</sequence>
<comment type="caution">
    <text evidence="2">The sequence shown here is derived from an EMBL/GenBank/DDBJ whole genome shotgun (WGS) entry which is preliminary data.</text>
</comment>
<evidence type="ECO:0000259" key="1">
    <source>
        <dbReference type="Pfam" id="PF12034"/>
    </source>
</evidence>